<protein>
    <recommendedName>
        <fullName evidence="8">Glutamate--tRNA ligase</fullName>
        <ecNumber evidence="8">6.1.1.17</ecNumber>
    </recommendedName>
    <alternativeName>
        <fullName evidence="8">Glutamyl-tRNA synthetase</fullName>
        <shortName evidence="8">GluRS</shortName>
    </alternativeName>
</protein>
<evidence type="ECO:0000256" key="4">
    <source>
        <dbReference type="ARBA" id="ARBA00022741"/>
    </source>
</evidence>
<comment type="subcellular location">
    <subcellularLocation>
        <location evidence="8">Cytoplasm</location>
    </subcellularLocation>
</comment>
<evidence type="ECO:0000256" key="5">
    <source>
        <dbReference type="ARBA" id="ARBA00022840"/>
    </source>
</evidence>
<dbReference type="PRINTS" id="PR00987">
    <property type="entry name" value="TRNASYNTHGLU"/>
</dbReference>
<dbReference type="InterPro" id="IPR020752">
    <property type="entry name" value="Glu-tRNA-synth_I_codon-bd_sub1"/>
</dbReference>
<evidence type="ECO:0000256" key="6">
    <source>
        <dbReference type="ARBA" id="ARBA00022917"/>
    </source>
</evidence>
<dbReference type="InterPro" id="IPR008925">
    <property type="entry name" value="aa_tRNA-synth_I_cd-bd_sf"/>
</dbReference>
<dbReference type="HAMAP" id="MF_00022">
    <property type="entry name" value="Glu_tRNA_synth_type1"/>
    <property type="match status" value="1"/>
</dbReference>
<keyword evidence="7 8" id="KW-0030">Aminoacyl-tRNA synthetase</keyword>
<dbReference type="Pfam" id="PF00749">
    <property type="entry name" value="tRNA-synt_1c"/>
    <property type="match status" value="1"/>
</dbReference>
<dbReference type="InterPro" id="IPR020058">
    <property type="entry name" value="Glu/Gln-tRNA-synth_Ib_cat-dom"/>
</dbReference>
<organism evidence="11 12">
    <name type="scientific">Candidatus Cetobacterium colombiensis</name>
    <dbReference type="NCBI Taxonomy" id="3073100"/>
    <lineage>
        <taxon>Bacteria</taxon>
        <taxon>Fusobacteriati</taxon>
        <taxon>Fusobacteriota</taxon>
        <taxon>Fusobacteriia</taxon>
        <taxon>Fusobacteriales</taxon>
        <taxon>Fusobacteriaceae</taxon>
        <taxon>Cetobacterium</taxon>
    </lineage>
</organism>
<dbReference type="SUPFAM" id="SSF52374">
    <property type="entry name" value="Nucleotidylyl transferase"/>
    <property type="match status" value="1"/>
</dbReference>
<dbReference type="SUPFAM" id="SSF48163">
    <property type="entry name" value="An anticodon-binding domain of class I aminoacyl-tRNA synthetases"/>
    <property type="match status" value="1"/>
</dbReference>
<dbReference type="Gene3D" id="1.10.10.350">
    <property type="match status" value="1"/>
</dbReference>
<gene>
    <name evidence="8 11" type="primary">gltX</name>
    <name evidence="11" type="ORF">RFV38_07320</name>
</gene>
<evidence type="ECO:0000259" key="9">
    <source>
        <dbReference type="Pfam" id="PF00749"/>
    </source>
</evidence>
<dbReference type="Gene3D" id="1.10.8.70">
    <property type="entry name" value="Glutamate-tRNA synthetase, class I, anticodon-binding domain 1"/>
    <property type="match status" value="1"/>
</dbReference>
<dbReference type="InterPro" id="IPR004527">
    <property type="entry name" value="Glu-tRNA-ligase_bac/mito"/>
</dbReference>
<dbReference type="InterPro" id="IPR001412">
    <property type="entry name" value="aa-tRNA-synth_I_CS"/>
</dbReference>
<dbReference type="EC" id="6.1.1.17" evidence="8"/>
<dbReference type="Pfam" id="PF19269">
    <property type="entry name" value="Anticodon_2"/>
    <property type="match status" value="1"/>
</dbReference>
<dbReference type="PANTHER" id="PTHR43311">
    <property type="entry name" value="GLUTAMATE--TRNA LIGASE"/>
    <property type="match status" value="1"/>
</dbReference>
<dbReference type="InterPro" id="IPR000924">
    <property type="entry name" value="Glu/Gln-tRNA-synth"/>
</dbReference>
<name>A0ABU4W9T6_9FUSO</name>
<comment type="similarity">
    <text evidence="1 8">Belongs to the class-I aminoacyl-tRNA synthetase family. Glutamate--tRNA ligase type 1 subfamily.</text>
</comment>
<keyword evidence="6 8" id="KW-0648">Protein biosynthesis</keyword>
<keyword evidence="3 8" id="KW-0436">Ligase</keyword>
<evidence type="ECO:0000256" key="2">
    <source>
        <dbReference type="ARBA" id="ARBA00022490"/>
    </source>
</evidence>
<proteinExistence type="inferred from homology"/>
<dbReference type="PANTHER" id="PTHR43311:SF2">
    <property type="entry name" value="GLUTAMATE--TRNA LIGASE, MITOCHONDRIAL-RELATED"/>
    <property type="match status" value="1"/>
</dbReference>
<evidence type="ECO:0000259" key="10">
    <source>
        <dbReference type="Pfam" id="PF19269"/>
    </source>
</evidence>
<sequence>MERRVRTRIAPSPTGDPHVGTAYIALFNLAFAYKNGGDFILRIEDTDQNRYTEGSEQMIFDALKWLGLDYAEGPDIGGPVGPYRQSERFHLYGEYAHKLVEKGEAYYCFCTQDRLEKLRERQKAMGKAPGYDGHCRSLSKEEIEAKLAAGEEYVIRLKMPYEGETIIKDRLRGDIVFENNKIDDQVLLKGDGFPTYHLANVVDDYLMNITHVIRAEEWIASTPKHIQLYKAFGWEEPEFIHMPLLRNSDRTKISKRKNPVSLNWYREEGYLKEGIVNFLGLMGYSFGENKEIFTLQEFKDNFDIDKVSLGGPVFDLVKLGWVNNQHMRMKDLKELTELAVPFFRNAGLIGEELTEKEFDTLCRVVDILREGAQTIKEIVDQSEVYFKDEYTLPVVTEETDKKEVKGIERLYTVIQDEAGKKSINLFQEKIAACDEAISIDRAKELLKETLDEVGEGPGKVYMPLRAVLTGLPKGADLYNLVSIIGRDRTISRIERMKKLYNI</sequence>
<keyword evidence="12" id="KW-1185">Reference proteome</keyword>
<dbReference type="GO" id="GO:0004818">
    <property type="term" value="F:glutamate-tRNA ligase activity"/>
    <property type="evidence" value="ECO:0007669"/>
    <property type="project" value="UniProtKB-EC"/>
</dbReference>
<dbReference type="InterPro" id="IPR033910">
    <property type="entry name" value="GluRS_core"/>
</dbReference>
<dbReference type="Gene3D" id="3.40.50.620">
    <property type="entry name" value="HUPs"/>
    <property type="match status" value="1"/>
</dbReference>
<dbReference type="Proteomes" id="UP001279681">
    <property type="component" value="Unassembled WGS sequence"/>
</dbReference>
<evidence type="ECO:0000256" key="7">
    <source>
        <dbReference type="ARBA" id="ARBA00023146"/>
    </source>
</evidence>
<feature type="domain" description="Aminoacyl-tRNA synthetase class I anticodon-binding" evidence="10">
    <location>
        <begin position="334"/>
        <end position="495"/>
    </location>
</feature>
<dbReference type="RefSeq" id="WP_320313707.1">
    <property type="nucleotide sequence ID" value="NZ_JAVIKH010000008.1"/>
</dbReference>
<keyword evidence="2 8" id="KW-0963">Cytoplasm</keyword>
<feature type="short sequence motif" description="'HIGH' region" evidence="8">
    <location>
        <begin position="11"/>
        <end position="21"/>
    </location>
</feature>
<feature type="domain" description="Glutamyl/glutaminyl-tRNA synthetase class Ib catalytic" evidence="9">
    <location>
        <begin position="5"/>
        <end position="321"/>
    </location>
</feature>
<evidence type="ECO:0000256" key="8">
    <source>
        <dbReference type="HAMAP-Rule" id="MF_00022"/>
    </source>
</evidence>
<dbReference type="InterPro" id="IPR014729">
    <property type="entry name" value="Rossmann-like_a/b/a_fold"/>
</dbReference>
<feature type="short sequence motif" description="'KMSKS' region" evidence="8">
    <location>
        <begin position="252"/>
        <end position="256"/>
    </location>
</feature>
<evidence type="ECO:0000313" key="12">
    <source>
        <dbReference type="Proteomes" id="UP001279681"/>
    </source>
</evidence>
<keyword evidence="4 8" id="KW-0547">Nucleotide-binding</keyword>
<dbReference type="InterPro" id="IPR045462">
    <property type="entry name" value="aa-tRNA-synth_I_cd-bd"/>
</dbReference>
<comment type="catalytic activity">
    <reaction evidence="8">
        <text>tRNA(Glu) + L-glutamate + ATP = L-glutamyl-tRNA(Glu) + AMP + diphosphate</text>
        <dbReference type="Rhea" id="RHEA:23540"/>
        <dbReference type="Rhea" id="RHEA-COMP:9663"/>
        <dbReference type="Rhea" id="RHEA-COMP:9680"/>
        <dbReference type="ChEBI" id="CHEBI:29985"/>
        <dbReference type="ChEBI" id="CHEBI:30616"/>
        <dbReference type="ChEBI" id="CHEBI:33019"/>
        <dbReference type="ChEBI" id="CHEBI:78442"/>
        <dbReference type="ChEBI" id="CHEBI:78520"/>
        <dbReference type="ChEBI" id="CHEBI:456215"/>
        <dbReference type="EC" id="6.1.1.17"/>
    </reaction>
</comment>
<evidence type="ECO:0000256" key="1">
    <source>
        <dbReference type="ARBA" id="ARBA00007894"/>
    </source>
</evidence>
<dbReference type="EMBL" id="JAVIKH010000008">
    <property type="protein sequence ID" value="MDX8336303.1"/>
    <property type="molecule type" value="Genomic_DNA"/>
</dbReference>
<keyword evidence="5 8" id="KW-0067">ATP-binding</keyword>
<evidence type="ECO:0000256" key="3">
    <source>
        <dbReference type="ARBA" id="ARBA00022598"/>
    </source>
</evidence>
<comment type="caution">
    <text evidence="8">Lacks conserved residue(s) required for the propagation of feature annotation.</text>
</comment>
<dbReference type="NCBIfam" id="TIGR00464">
    <property type="entry name" value="gltX_bact"/>
    <property type="match status" value="1"/>
</dbReference>
<comment type="caution">
    <text evidence="11">The sequence shown here is derived from an EMBL/GenBank/DDBJ whole genome shotgun (WGS) entry which is preliminary data.</text>
</comment>
<feature type="binding site" evidence="8">
    <location>
        <position position="255"/>
    </location>
    <ligand>
        <name>ATP</name>
        <dbReference type="ChEBI" id="CHEBI:30616"/>
    </ligand>
</feature>
<accession>A0ABU4W9T6</accession>
<comment type="function">
    <text evidence="8">Catalyzes the attachment of glutamate to tRNA(Glu) in a two-step reaction: glutamate is first activated by ATP to form Glu-AMP and then transferred to the acceptor end of tRNA(Glu).</text>
</comment>
<dbReference type="PROSITE" id="PS00178">
    <property type="entry name" value="AA_TRNA_LIGASE_I"/>
    <property type="match status" value="1"/>
</dbReference>
<comment type="subunit">
    <text evidence="8">Monomer.</text>
</comment>
<dbReference type="InterPro" id="IPR049940">
    <property type="entry name" value="GluQ/Sye"/>
</dbReference>
<evidence type="ECO:0000313" key="11">
    <source>
        <dbReference type="EMBL" id="MDX8336303.1"/>
    </source>
</evidence>
<dbReference type="InterPro" id="IPR020751">
    <property type="entry name" value="aa-tRNA-synth_I_codon-bd_sub2"/>
</dbReference>
<dbReference type="CDD" id="cd00808">
    <property type="entry name" value="GluRS_core"/>
    <property type="match status" value="1"/>
</dbReference>
<reference evidence="12" key="1">
    <citation type="submission" date="2023-07" db="EMBL/GenBank/DDBJ databases">
        <authorList>
            <person name="Colorado M.A."/>
            <person name="Villamil L.M."/>
            <person name="Melo J.F."/>
            <person name="Rodriguez J.A."/>
            <person name="Ruiz R.Y."/>
        </authorList>
    </citation>
    <scope>NUCLEOTIDE SEQUENCE [LARGE SCALE GENOMIC DNA]</scope>
    <source>
        <strain evidence="12">C33</strain>
    </source>
</reference>